<dbReference type="Gramene" id="PNT67726">
    <property type="protein sequence ID" value="PNT67726"/>
    <property type="gene ID" value="BRADI_3g31040v3"/>
</dbReference>
<accession>A0A2K2D0C1</accession>
<keyword evidence="3" id="KW-1185">Reference proteome</keyword>
<reference evidence="1" key="2">
    <citation type="submission" date="2017-06" db="EMBL/GenBank/DDBJ databases">
        <title>WGS assembly of Brachypodium distachyon.</title>
        <authorList>
            <consortium name="The International Brachypodium Initiative"/>
            <person name="Lucas S."/>
            <person name="Harmon-Smith M."/>
            <person name="Lail K."/>
            <person name="Tice H."/>
            <person name="Grimwood J."/>
            <person name="Bruce D."/>
            <person name="Barry K."/>
            <person name="Shu S."/>
            <person name="Lindquist E."/>
            <person name="Wang M."/>
            <person name="Pitluck S."/>
            <person name="Vogel J.P."/>
            <person name="Garvin D.F."/>
            <person name="Mockler T.C."/>
            <person name="Schmutz J."/>
            <person name="Rokhsar D."/>
            <person name="Bevan M.W."/>
        </authorList>
    </citation>
    <scope>NUCLEOTIDE SEQUENCE</scope>
    <source>
        <strain evidence="1">Bd21</strain>
    </source>
</reference>
<reference evidence="1 2" key="1">
    <citation type="journal article" date="2010" name="Nature">
        <title>Genome sequencing and analysis of the model grass Brachypodium distachyon.</title>
        <authorList>
            <consortium name="International Brachypodium Initiative"/>
        </authorList>
    </citation>
    <scope>NUCLEOTIDE SEQUENCE [LARGE SCALE GENOMIC DNA]</scope>
    <source>
        <strain evidence="1 2">Bd21</strain>
    </source>
</reference>
<sequence length="128" mass="14200">MATATRAWALASFGRRRGRRYGASNDQKEHVKTCASARGSRNLKPLAEWLTGEVGRGARTAAAAELFGEESGRRGRPFSFSVFLISLITFDFELQINPRKFVKSCFTMIQLLGVISPQNKISKNTFAL</sequence>
<dbReference type="InParanoid" id="A0A2K2D0C1"/>
<dbReference type="AlphaFoldDB" id="A0A2K2D0C1"/>
<proteinExistence type="predicted"/>
<dbReference type="EMBL" id="CM000882">
    <property type="protein sequence ID" value="PNT67726.1"/>
    <property type="molecule type" value="Genomic_DNA"/>
</dbReference>
<evidence type="ECO:0000313" key="1">
    <source>
        <dbReference type="EMBL" id="PNT67726.1"/>
    </source>
</evidence>
<gene>
    <name evidence="1" type="ORF">BRADI_3g31040v3</name>
</gene>
<dbReference type="Proteomes" id="UP000008810">
    <property type="component" value="Chromosome 3"/>
</dbReference>
<reference evidence="2" key="3">
    <citation type="submission" date="2018-08" db="UniProtKB">
        <authorList>
            <consortium name="EnsemblPlants"/>
        </authorList>
    </citation>
    <scope>IDENTIFICATION</scope>
    <source>
        <strain evidence="2">cv. Bd21</strain>
    </source>
</reference>
<evidence type="ECO:0000313" key="2">
    <source>
        <dbReference type="EnsemblPlants" id="PNT67726"/>
    </source>
</evidence>
<dbReference type="EnsemblPlants" id="PNT67726">
    <property type="protein sequence ID" value="PNT67726"/>
    <property type="gene ID" value="BRADI_3g31040v3"/>
</dbReference>
<organism evidence="1">
    <name type="scientific">Brachypodium distachyon</name>
    <name type="common">Purple false brome</name>
    <name type="synonym">Trachynia distachya</name>
    <dbReference type="NCBI Taxonomy" id="15368"/>
    <lineage>
        <taxon>Eukaryota</taxon>
        <taxon>Viridiplantae</taxon>
        <taxon>Streptophyta</taxon>
        <taxon>Embryophyta</taxon>
        <taxon>Tracheophyta</taxon>
        <taxon>Spermatophyta</taxon>
        <taxon>Magnoliopsida</taxon>
        <taxon>Liliopsida</taxon>
        <taxon>Poales</taxon>
        <taxon>Poaceae</taxon>
        <taxon>BOP clade</taxon>
        <taxon>Pooideae</taxon>
        <taxon>Stipodae</taxon>
        <taxon>Brachypodieae</taxon>
        <taxon>Brachypodium</taxon>
    </lineage>
</organism>
<evidence type="ECO:0000313" key="3">
    <source>
        <dbReference type="Proteomes" id="UP000008810"/>
    </source>
</evidence>
<name>A0A2K2D0C1_BRADI</name>
<protein>
    <submittedName>
        <fullName evidence="1 2">Uncharacterized protein</fullName>
    </submittedName>
</protein>